<dbReference type="PANTHER" id="PTHR33993">
    <property type="entry name" value="GLYOXALASE-RELATED"/>
    <property type="match status" value="1"/>
</dbReference>
<dbReference type="Proteomes" id="UP001597521">
    <property type="component" value="Unassembled WGS sequence"/>
</dbReference>
<gene>
    <name evidence="2" type="ORF">ACFSX5_12105</name>
</gene>
<feature type="domain" description="VOC" evidence="1">
    <location>
        <begin position="7"/>
        <end position="123"/>
    </location>
</feature>
<dbReference type="InterPro" id="IPR037523">
    <property type="entry name" value="VOC_core"/>
</dbReference>
<dbReference type="SUPFAM" id="SSF54593">
    <property type="entry name" value="Glyoxalase/Bleomycin resistance protein/Dihydroxybiphenyl dioxygenase"/>
    <property type="match status" value="1"/>
</dbReference>
<dbReference type="InterPro" id="IPR029068">
    <property type="entry name" value="Glyas_Bleomycin-R_OHBP_Dase"/>
</dbReference>
<evidence type="ECO:0000313" key="2">
    <source>
        <dbReference type="EMBL" id="MFD2648534.1"/>
    </source>
</evidence>
<evidence type="ECO:0000313" key="3">
    <source>
        <dbReference type="Proteomes" id="UP001597521"/>
    </source>
</evidence>
<dbReference type="CDD" id="cd07247">
    <property type="entry name" value="SgaA_N_like"/>
    <property type="match status" value="1"/>
</dbReference>
<dbReference type="InterPro" id="IPR052164">
    <property type="entry name" value="Anthracycline_SecMetBiosynth"/>
</dbReference>
<comment type="caution">
    <text evidence="2">The sequence shown here is derived from an EMBL/GenBank/DDBJ whole genome shotgun (WGS) entry which is preliminary data.</text>
</comment>
<keyword evidence="3" id="KW-1185">Reference proteome</keyword>
<dbReference type="Gene3D" id="3.10.180.10">
    <property type="entry name" value="2,3-Dihydroxybiphenyl 1,2-Dioxygenase, domain 1"/>
    <property type="match status" value="1"/>
</dbReference>
<organism evidence="2 3">
    <name type="scientific">Devosia albogilva</name>
    <dbReference type="NCBI Taxonomy" id="429726"/>
    <lineage>
        <taxon>Bacteria</taxon>
        <taxon>Pseudomonadati</taxon>
        <taxon>Pseudomonadota</taxon>
        <taxon>Alphaproteobacteria</taxon>
        <taxon>Hyphomicrobiales</taxon>
        <taxon>Devosiaceae</taxon>
        <taxon>Devosia</taxon>
    </lineage>
</organism>
<dbReference type="InterPro" id="IPR004360">
    <property type="entry name" value="Glyas_Fos-R_dOase_dom"/>
</dbReference>
<dbReference type="PANTHER" id="PTHR33993:SF14">
    <property type="entry name" value="GB|AAF24581.1"/>
    <property type="match status" value="1"/>
</dbReference>
<sequence>MARKHGVFVWNELLTTDVEKAKAFFGATLGWSFRERELDGQPYAVIWSGEEMVGGLGALETGDVETTQSYWIAFIEVTDIDERFATALEHGATAIRPPHDVEGIGRVCVLRDPTGAAIGWMQGT</sequence>
<name>A0ABW5QMJ0_9HYPH</name>
<accession>A0ABW5QMJ0</accession>
<dbReference type="RefSeq" id="WP_386833729.1">
    <property type="nucleotide sequence ID" value="NZ_JBHUNP010000001.1"/>
</dbReference>
<protein>
    <submittedName>
        <fullName evidence="2">VOC family protein</fullName>
    </submittedName>
</protein>
<dbReference type="PROSITE" id="PS51819">
    <property type="entry name" value="VOC"/>
    <property type="match status" value="1"/>
</dbReference>
<dbReference type="EMBL" id="JBHUNP010000001">
    <property type="protein sequence ID" value="MFD2648534.1"/>
    <property type="molecule type" value="Genomic_DNA"/>
</dbReference>
<evidence type="ECO:0000259" key="1">
    <source>
        <dbReference type="PROSITE" id="PS51819"/>
    </source>
</evidence>
<reference evidence="3" key="1">
    <citation type="journal article" date="2019" name="Int. J. Syst. Evol. Microbiol.">
        <title>The Global Catalogue of Microorganisms (GCM) 10K type strain sequencing project: providing services to taxonomists for standard genome sequencing and annotation.</title>
        <authorList>
            <consortium name="The Broad Institute Genomics Platform"/>
            <consortium name="The Broad Institute Genome Sequencing Center for Infectious Disease"/>
            <person name="Wu L."/>
            <person name="Ma J."/>
        </authorList>
    </citation>
    <scope>NUCLEOTIDE SEQUENCE [LARGE SCALE GENOMIC DNA]</scope>
    <source>
        <strain evidence="3">CCM 7427</strain>
    </source>
</reference>
<proteinExistence type="predicted"/>
<dbReference type="Pfam" id="PF00903">
    <property type="entry name" value="Glyoxalase"/>
    <property type="match status" value="1"/>
</dbReference>